<dbReference type="Proteomes" id="UP001595789">
    <property type="component" value="Unassembled WGS sequence"/>
</dbReference>
<keyword evidence="2" id="KW-1185">Reference proteome</keyword>
<dbReference type="RefSeq" id="WP_378988507.1">
    <property type="nucleotide sequence ID" value="NZ_JBHSBW010000016.1"/>
</dbReference>
<comment type="caution">
    <text evidence="1">The sequence shown here is derived from an EMBL/GenBank/DDBJ whole genome shotgun (WGS) entry which is preliminary data.</text>
</comment>
<protein>
    <recommendedName>
        <fullName evidence="3">TerB family tellurite resistance protein</fullName>
    </recommendedName>
</protein>
<proteinExistence type="predicted"/>
<accession>A0ABV8PGQ9</accession>
<evidence type="ECO:0000313" key="1">
    <source>
        <dbReference type="EMBL" id="MFC4213367.1"/>
    </source>
</evidence>
<sequence>MGSRIRVFGLMVALLFITSLSYGQTYSEFFRQKKTQEKYLLKQLAYLKMYAGYLKKGYDVVSDGLSTIKGFTSGEFGLHEAFFGSLKMVSPVIKQNYRVIEIISMQVKISKMFADMAFLDIGNTNLNYLRTVNAEIHSECNKDLDELILIITASKVEMSDDERLIRLAKVHSSMSEKTEFSLGLYAEVEGLSKAQKNEKSEIIKMRRLYEKN</sequence>
<dbReference type="EMBL" id="JBHSBW010000016">
    <property type="protein sequence ID" value="MFC4213367.1"/>
    <property type="molecule type" value="Genomic_DNA"/>
</dbReference>
<gene>
    <name evidence="1" type="ORF">ACFOWA_19400</name>
</gene>
<reference evidence="2" key="1">
    <citation type="journal article" date="2019" name="Int. J. Syst. Evol. Microbiol.">
        <title>The Global Catalogue of Microorganisms (GCM) 10K type strain sequencing project: providing services to taxonomists for standard genome sequencing and annotation.</title>
        <authorList>
            <consortium name="The Broad Institute Genomics Platform"/>
            <consortium name="The Broad Institute Genome Sequencing Center for Infectious Disease"/>
            <person name="Wu L."/>
            <person name="Ma J."/>
        </authorList>
    </citation>
    <scope>NUCLEOTIDE SEQUENCE [LARGE SCALE GENOMIC DNA]</scope>
    <source>
        <strain evidence="2">CCM 8691</strain>
    </source>
</reference>
<evidence type="ECO:0008006" key="3">
    <source>
        <dbReference type="Google" id="ProtNLM"/>
    </source>
</evidence>
<evidence type="ECO:0000313" key="2">
    <source>
        <dbReference type="Proteomes" id="UP001595789"/>
    </source>
</evidence>
<organism evidence="1 2">
    <name type="scientific">Pedobacter lithocola</name>
    <dbReference type="NCBI Taxonomy" id="1908239"/>
    <lineage>
        <taxon>Bacteria</taxon>
        <taxon>Pseudomonadati</taxon>
        <taxon>Bacteroidota</taxon>
        <taxon>Sphingobacteriia</taxon>
        <taxon>Sphingobacteriales</taxon>
        <taxon>Sphingobacteriaceae</taxon>
        <taxon>Pedobacter</taxon>
    </lineage>
</organism>
<name>A0ABV8PGQ9_9SPHI</name>